<dbReference type="Proteomes" id="UP000885672">
    <property type="component" value="Unassembled WGS sequence"/>
</dbReference>
<dbReference type="Gene3D" id="2.60.40.4070">
    <property type="match status" value="1"/>
</dbReference>
<reference evidence="1" key="1">
    <citation type="journal article" date="2020" name="mSystems">
        <title>Genome- and Community-Level Interaction Insights into Carbon Utilization and Element Cycling Functions of Hydrothermarchaeota in Hydrothermal Sediment.</title>
        <authorList>
            <person name="Zhou Z."/>
            <person name="Liu Y."/>
            <person name="Xu W."/>
            <person name="Pan J."/>
            <person name="Luo Z.H."/>
            <person name="Li M."/>
        </authorList>
    </citation>
    <scope>NUCLEOTIDE SEQUENCE [LARGE SCALE GENOMIC DNA]</scope>
    <source>
        <strain evidence="1">SpSt-1182</strain>
    </source>
</reference>
<proteinExistence type="predicted"/>
<organism evidence="1">
    <name type="scientific">candidate division WOR-3 bacterium</name>
    <dbReference type="NCBI Taxonomy" id="2052148"/>
    <lineage>
        <taxon>Bacteria</taxon>
        <taxon>Bacteria division WOR-3</taxon>
    </lineage>
</organism>
<sequence>MMFKIAGSVLVCLLIATGLAENGSLVQGMERSSRLQATGPEAVALVSPCVQVGSEEPLPPWPVAPGDGDTVNSIIPTLTVMGSAPVALYQFRVYEGSSIAAEGLSLFPSWNVALGGRPLQRGHDYTWTCRMQDHRGWSPWFSPSWSFRVDAPSSPPEPKLPSDGATVYLNRPVLVVKPLGLEARYRFRVYSGRTLVAEGTSDLPFWQVGEPLAPGGPYEWTCRAEFAGDTTSWFQPRWRFEVREAPGRDAVAAVPGAVTGRVVASPNPFRDRVRFGSDGTGPVRVELYAADGRLVYADEQVGAGARLVWDGRDANGRPAAPGVYFGRVISESGVESLRVTKAR</sequence>
<comment type="caution">
    <text evidence="1">The sequence shown here is derived from an EMBL/GenBank/DDBJ whole genome shotgun (WGS) entry which is preliminary data.</text>
</comment>
<dbReference type="InterPro" id="IPR013783">
    <property type="entry name" value="Ig-like_fold"/>
</dbReference>
<name>A0A7V0T5Q6_UNCW3</name>
<dbReference type="AlphaFoldDB" id="A0A7V0T5Q6"/>
<dbReference type="Gene3D" id="2.60.40.10">
    <property type="entry name" value="Immunoglobulins"/>
    <property type="match status" value="1"/>
</dbReference>
<gene>
    <name evidence="1" type="ORF">ENN51_04000</name>
</gene>
<protein>
    <recommendedName>
        <fullName evidence="2">FlgD Ig-like domain-containing protein</fullName>
    </recommendedName>
</protein>
<accession>A0A7V0T5Q6</accession>
<evidence type="ECO:0008006" key="2">
    <source>
        <dbReference type="Google" id="ProtNLM"/>
    </source>
</evidence>
<dbReference type="EMBL" id="DSBX01000151">
    <property type="protein sequence ID" value="HDQ99431.1"/>
    <property type="molecule type" value="Genomic_DNA"/>
</dbReference>
<evidence type="ECO:0000313" key="1">
    <source>
        <dbReference type="EMBL" id="HDQ99431.1"/>
    </source>
</evidence>